<dbReference type="EMBL" id="MCGO01000052">
    <property type="protein sequence ID" value="ORY37093.1"/>
    <property type="molecule type" value="Genomic_DNA"/>
</dbReference>
<dbReference type="AlphaFoldDB" id="A0A1Y2BQT5"/>
<dbReference type="OrthoDB" id="2115828at2759"/>
<evidence type="ECO:0000313" key="2">
    <source>
        <dbReference type="Proteomes" id="UP000193642"/>
    </source>
</evidence>
<sequence>MSLRIGPESLYSSKNMFMTTKSDAHLRFYLSPKEEVALDITVLLGANVPFHQKLMHIEEVMFSLYSNGKMETYSHGLQGLADEWLNHTLQMVEPENSIKYDLDELEAHLRTKNPGSVAQGMKPVDLILHLTLKKLADEEICRRVSLIIYKLSTMEILKPDQSALLREIRMYVKMLGLVHLKHMLALISSTA</sequence>
<proteinExistence type="predicted"/>
<name>A0A1Y2BQT5_9FUNG</name>
<evidence type="ECO:0000313" key="1">
    <source>
        <dbReference type="EMBL" id="ORY37093.1"/>
    </source>
</evidence>
<protein>
    <submittedName>
        <fullName evidence="1">Uncharacterized protein</fullName>
    </submittedName>
</protein>
<gene>
    <name evidence="1" type="ORF">BCR33DRAFT_721725</name>
</gene>
<comment type="caution">
    <text evidence="1">The sequence shown here is derived from an EMBL/GenBank/DDBJ whole genome shotgun (WGS) entry which is preliminary data.</text>
</comment>
<accession>A0A1Y2BQT5</accession>
<reference evidence="1 2" key="1">
    <citation type="submission" date="2016-07" db="EMBL/GenBank/DDBJ databases">
        <title>Pervasive Adenine N6-methylation of Active Genes in Fungi.</title>
        <authorList>
            <consortium name="DOE Joint Genome Institute"/>
            <person name="Mondo S.J."/>
            <person name="Dannebaum R.O."/>
            <person name="Kuo R.C."/>
            <person name="Labutti K."/>
            <person name="Haridas S."/>
            <person name="Kuo A."/>
            <person name="Salamov A."/>
            <person name="Ahrendt S.R."/>
            <person name="Lipzen A."/>
            <person name="Sullivan W."/>
            <person name="Andreopoulos W.B."/>
            <person name="Clum A."/>
            <person name="Lindquist E."/>
            <person name="Daum C."/>
            <person name="Ramamoorthy G.K."/>
            <person name="Gryganskyi A."/>
            <person name="Culley D."/>
            <person name="Magnuson J.K."/>
            <person name="James T.Y."/>
            <person name="O'Malley M.A."/>
            <person name="Stajich J.E."/>
            <person name="Spatafora J.W."/>
            <person name="Visel A."/>
            <person name="Grigoriev I.V."/>
        </authorList>
    </citation>
    <scope>NUCLEOTIDE SEQUENCE [LARGE SCALE GENOMIC DNA]</scope>
    <source>
        <strain evidence="1 2">JEL800</strain>
    </source>
</reference>
<keyword evidence="2" id="KW-1185">Reference proteome</keyword>
<dbReference type="Proteomes" id="UP000193642">
    <property type="component" value="Unassembled WGS sequence"/>
</dbReference>
<organism evidence="1 2">
    <name type="scientific">Rhizoclosmatium globosum</name>
    <dbReference type="NCBI Taxonomy" id="329046"/>
    <lineage>
        <taxon>Eukaryota</taxon>
        <taxon>Fungi</taxon>
        <taxon>Fungi incertae sedis</taxon>
        <taxon>Chytridiomycota</taxon>
        <taxon>Chytridiomycota incertae sedis</taxon>
        <taxon>Chytridiomycetes</taxon>
        <taxon>Chytridiales</taxon>
        <taxon>Chytriomycetaceae</taxon>
        <taxon>Rhizoclosmatium</taxon>
    </lineage>
</organism>